<proteinExistence type="inferred from homology"/>
<dbReference type="OrthoDB" id="7782105at2"/>
<dbReference type="AlphaFoldDB" id="A0A5B8UZ31"/>
<evidence type="ECO:0000313" key="4">
    <source>
        <dbReference type="Proteomes" id="UP000321479"/>
    </source>
</evidence>
<evidence type="ECO:0000313" key="3">
    <source>
        <dbReference type="EMBL" id="QEC64218.1"/>
    </source>
</evidence>
<dbReference type="Gene3D" id="3.30.70.1060">
    <property type="entry name" value="Dimeric alpha+beta barrel"/>
    <property type="match status" value="1"/>
</dbReference>
<dbReference type="PANTHER" id="PTHR35174:SF1">
    <property type="entry name" value="BLL0086 PROTEIN"/>
    <property type="match status" value="1"/>
</dbReference>
<dbReference type="InterPro" id="IPR005545">
    <property type="entry name" value="YCII"/>
</dbReference>
<dbReference type="InterPro" id="IPR011008">
    <property type="entry name" value="Dimeric_a/b-barrel"/>
</dbReference>
<dbReference type="EMBL" id="CP042436">
    <property type="protein sequence ID" value="QEC64218.1"/>
    <property type="molecule type" value="Genomic_DNA"/>
</dbReference>
<dbReference type="Pfam" id="PF03795">
    <property type="entry name" value="YCII"/>
    <property type="match status" value="1"/>
</dbReference>
<comment type="similarity">
    <text evidence="1">Belongs to the YciI family.</text>
</comment>
<evidence type="ECO:0000256" key="1">
    <source>
        <dbReference type="ARBA" id="ARBA00007689"/>
    </source>
</evidence>
<evidence type="ECO:0000259" key="2">
    <source>
        <dbReference type="Pfam" id="PF03795"/>
    </source>
</evidence>
<sequence>MNEFVLIFRNDFRPELKFSPDEMQAIMQKWQAWMGGIAAQGKMASTGNRLGGEGKTLKPGNVITNGPYAEIKEMVGGYIIIKSDTIDEATEIAKGCPILTVGGNVEVRDIVPMNR</sequence>
<gene>
    <name evidence="3" type="ORF">FRZ54_17075</name>
</gene>
<dbReference type="RefSeq" id="WP_147032828.1">
    <property type="nucleotide sequence ID" value="NZ_CP042436.1"/>
</dbReference>
<name>A0A5B8UZ31_9SPHI</name>
<accession>A0A5B8UZ31</accession>
<dbReference type="PANTHER" id="PTHR35174">
    <property type="entry name" value="BLL7171 PROTEIN-RELATED"/>
    <property type="match status" value="1"/>
</dbReference>
<protein>
    <submittedName>
        <fullName evidence="3">Transcription initiation protein</fullName>
    </submittedName>
</protein>
<dbReference type="Proteomes" id="UP000321479">
    <property type="component" value="Chromosome"/>
</dbReference>
<keyword evidence="4" id="KW-1185">Reference proteome</keyword>
<dbReference type="SUPFAM" id="SSF54909">
    <property type="entry name" value="Dimeric alpha+beta barrel"/>
    <property type="match status" value="1"/>
</dbReference>
<feature type="domain" description="YCII-related" evidence="2">
    <location>
        <begin position="21"/>
        <end position="114"/>
    </location>
</feature>
<dbReference type="KEGG" id="mgin:FRZ54_17075"/>
<organism evidence="3 4">
    <name type="scientific">Mucilaginibacter ginsenosidivorans</name>
    <dbReference type="NCBI Taxonomy" id="398053"/>
    <lineage>
        <taxon>Bacteria</taxon>
        <taxon>Pseudomonadati</taxon>
        <taxon>Bacteroidota</taxon>
        <taxon>Sphingobacteriia</taxon>
        <taxon>Sphingobacteriales</taxon>
        <taxon>Sphingobacteriaceae</taxon>
        <taxon>Mucilaginibacter</taxon>
    </lineage>
</organism>
<reference evidence="3 4" key="1">
    <citation type="journal article" date="2017" name="Curr. Microbiol.">
        <title>Mucilaginibacter ginsenosidivorans sp. nov., Isolated from Soil of Ginseng Field.</title>
        <authorList>
            <person name="Kim M.M."/>
            <person name="Siddiqi M.Z."/>
            <person name="Im W.T."/>
        </authorList>
    </citation>
    <scope>NUCLEOTIDE SEQUENCE [LARGE SCALE GENOMIC DNA]</scope>
    <source>
        <strain evidence="3 4">Gsoil 3017</strain>
    </source>
</reference>